<name>A0A6A6T7P9_9PLEO</name>
<keyword evidence="1" id="KW-0472">Membrane</keyword>
<feature type="transmembrane region" description="Helical" evidence="1">
    <location>
        <begin position="111"/>
        <end position="131"/>
    </location>
</feature>
<dbReference type="AlphaFoldDB" id="A0A6A6T7P9"/>
<accession>A0A6A6T7P9</accession>
<evidence type="ECO:0000313" key="3">
    <source>
        <dbReference type="Proteomes" id="UP000799324"/>
    </source>
</evidence>
<keyword evidence="1" id="KW-1133">Transmembrane helix</keyword>
<feature type="transmembrane region" description="Helical" evidence="1">
    <location>
        <begin position="137"/>
        <end position="155"/>
    </location>
</feature>
<dbReference type="OrthoDB" id="5422688at2759"/>
<protein>
    <submittedName>
        <fullName evidence="2">Uncharacterized protein</fullName>
    </submittedName>
</protein>
<evidence type="ECO:0000313" key="2">
    <source>
        <dbReference type="EMBL" id="KAF2655682.1"/>
    </source>
</evidence>
<sequence length="352" mass="39075">MSLNSHIKDWQPFKIDALGLVTLLGTDAVRKCLGRLVYSPFENFPLLAGHIFAGNTIADPIPGFILYNITEGIMATDLSAWFTRWLLCQKITSTDTRLTIDVIDPTPDKTWFTATIAACTNIGLVLFPALIKDWYGFVSAFGLVLTIGARAYVLWDLRKSIDGQTTEATIHTETKKVKVLIKLPNGSKVIVDTTTGIVQNCLLREARPRDYHSFARAVCWIGFAFHAVFLGMACLCVQLAIVGLTLVCSVLAVSQVGCIESHVGSRLRIELKESLTYGNAGQLVLLEMTNQEQDCMESWSMVPGRVNTIWWDTYTRFDEDVRATSDVAKDSVLRGWGKRMREASEATNVLEA</sequence>
<proteinExistence type="predicted"/>
<feature type="transmembrane region" description="Helical" evidence="1">
    <location>
        <begin position="214"/>
        <end position="233"/>
    </location>
</feature>
<dbReference type="EMBL" id="MU004345">
    <property type="protein sequence ID" value="KAF2655682.1"/>
    <property type="molecule type" value="Genomic_DNA"/>
</dbReference>
<evidence type="ECO:0000256" key="1">
    <source>
        <dbReference type="SAM" id="Phobius"/>
    </source>
</evidence>
<gene>
    <name evidence="2" type="ORF">K491DRAFT_598372</name>
</gene>
<organism evidence="2 3">
    <name type="scientific">Lophiostoma macrostomum CBS 122681</name>
    <dbReference type="NCBI Taxonomy" id="1314788"/>
    <lineage>
        <taxon>Eukaryota</taxon>
        <taxon>Fungi</taxon>
        <taxon>Dikarya</taxon>
        <taxon>Ascomycota</taxon>
        <taxon>Pezizomycotina</taxon>
        <taxon>Dothideomycetes</taxon>
        <taxon>Pleosporomycetidae</taxon>
        <taxon>Pleosporales</taxon>
        <taxon>Lophiostomataceae</taxon>
        <taxon>Lophiostoma</taxon>
    </lineage>
</organism>
<keyword evidence="1" id="KW-0812">Transmembrane</keyword>
<reference evidence="2" key="1">
    <citation type="journal article" date="2020" name="Stud. Mycol.">
        <title>101 Dothideomycetes genomes: a test case for predicting lifestyles and emergence of pathogens.</title>
        <authorList>
            <person name="Haridas S."/>
            <person name="Albert R."/>
            <person name="Binder M."/>
            <person name="Bloem J."/>
            <person name="Labutti K."/>
            <person name="Salamov A."/>
            <person name="Andreopoulos B."/>
            <person name="Baker S."/>
            <person name="Barry K."/>
            <person name="Bills G."/>
            <person name="Bluhm B."/>
            <person name="Cannon C."/>
            <person name="Castanera R."/>
            <person name="Culley D."/>
            <person name="Daum C."/>
            <person name="Ezra D."/>
            <person name="Gonzalez J."/>
            <person name="Henrissat B."/>
            <person name="Kuo A."/>
            <person name="Liang C."/>
            <person name="Lipzen A."/>
            <person name="Lutzoni F."/>
            <person name="Magnuson J."/>
            <person name="Mondo S."/>
            <person name="Nolan M."/>
            <person name="Ohm R."/>
            <person name="Pangilinan J."/>
            <person name="Park H.-J."/>
            <person name="Ramirez L."/>
            <person name="Alfaro M."/>
            <person name="Sun H."/>
            <person name="Tritt A."/>
            <person name="Yoshinaga Y."/>
            <person name="Zwiers L.-H."/>
            <person name="Turgeon B."/>
            <person name="Goodwin S."/>
            <person name="Spatafora J."/>
            <person name="Crous P."/>
            <person name="Grigoriev I."/>
        </authorList>
    </citation>
    <scope>NUCLEOTIDE SEQUENCE</scope>
    <source>
        <strain evidence="2">CBS 122681</strain>
    </source>
</reference>
<keyword evidence="3" id="KW-1185">Reference proteome</keyword>
<dbReference type="Proteomes" id="UP000799324">
    <property type="component" value="Unassembled WGS sequence"/>
</dbReference>